<dbReference type="GO" id="GO:0030488">
    <property type="term" value="P:tRNA methylation"/>
    <property type="evidence" value="ECO:0007669"/>
    <property type="project" value="TreeGrafter"/>
</dbReference>
<feature type="repeat" description="WD" evidence="11">
    <location>
        <begin position="306"/>
        <end position="345"/>
    </location>
</feature>
<organism evidence="13 14">
    <name type="scientific">Synaphobranchus kaupii</name>
    <name type="common">Kaup's arrowtooth eel</name>
    <dbReference type="NCBI Taxonomy" id="118154"/>
    <lineage>
        <taxon>Eukaryota</taxon>
        <taxon>Metazoa</taxon>
        <taxon>Chordata</taxon>
        <taxon>Craniata</taxon>
        <taxon>Vertebrata</taxon>
        <taxon>Euteleostomi</taxon>
        <taxon>Actinopterygii</taxon>
        <taxon>Neopterygii</taxon>
        <taxon>Teleostei</taxon>
        <taxon>Anguilliformes</taxon>
        <taxon>Synaphobranchidae</taxon>
        <taxon>Synaphobranchus</taxon>
    </lineage>
</organism>
<evidence type="ECO:0000256" key="10">
    <source>
        <dbReference type="ARBA" id="ARBA00047056"/>
    </source>
</evidence>
<dbReference type="PANTHER" id="PTHR14344:SF3">
    <property type="entry name" value="WD REPEAT-CONTAINING PROTEIN 6"/>
    <property type="match status" value="1"/>
</dbReference>
<keyword evidence="4" id="KW-0819">tRNA processing</keyword>
<dbReference type="Pfam" id="PF00400">
    <property type="entry name" value="WD40"/>
    <property type="match status" value="3"/>
</dbReference>
<evidence type="ECO:0000256" key="11">
    <source>
        <dbReference type="PROSITE-ProRule" id="PRU00221"/>
    </source>
</evidence>
<evidence type="ECO:0000256" key="8">
    <source>
        <dbReference type="ARBA" id="ARBA00041816"/>
    </source>
</evidence>
<dbReference type="GO" id="GO:0005737">
    <property type="term" value="C:cytoplasm"/>
    <property type="evidence" value="ECO:0007669"/>
    <property type="project" value="UniProtKB-SubCell"/>
</dbReference>
<evidence type="ECO:0000256" key="2">
    <source>
        <dbReference type="ARBA" id="ARBA00022490"/>
    </source>
</evidence>
<protein>
    <recommendedName>
        <fullName evidence="7">tRNA (34-2'-O)-methyltransferase regulator WDR6</fullName>
    </recommendedName>
    <alternativeName>
        <fullName evidence="8">WD repeat-containing protein 6</fullName>
    </alternativeName>
</protein>
<evidence type="ECO:0000256" key="12">
    <source>
        <dbReference type="SAM" id="MobiDB-lite"/>
    </source>
</evidence>
<dbReference type="PANTHER" id="PTHR14344">
    <property type="entry name" value="WD REPEAT PROTEIN"/>
    <property type="match status" value="1"/>
</dbReference>
<dbReference type="InterPro" id="IPR051973">
    <property type="entry name" value="tRNA_Anticodon_Mtase-Reg"/>
</dbReference>
<evidence type="ECO:0000256" key="5">
    <source>
        <dbReference type="ARBA" id="ARBA00022737"/>
    </source>
</evidence>
<dbReference type="SMART" id="SM00320">
    <property type="entry name" value="WD40"/>
    <property type="match status" value="9"/>
</dbReference>
<dbReference type="InterPro" id="IPR036322">
    <property type="entry name" value="WD40_repeat_dom_sf"/>
</dbReference>
<evidence type="ECO:0000256" key="1">
    <source>
        <dbReference type="ARBA" id="ARBA00004496"/>
    </source>
</evidence>
<dbReference type="EMBL" id="JAINUF010000003">
    <property type="protein sequence ID" value="KAJ8370163.1"/>
    <property type="molecule type" value="Genomic_DNA"/>
</dbReference>
<evidence type="ECO:0000313" key="14">
    <source>
        <dbReference type="Proteomes" id="UP001152622"/>
    </source>
</evidence>
<dbReference type="PROSITE" id="PS50082">
    <property type="entry name" value="WD_REPEATS_2"/>
    <property type="match status" value="2"/>
</dbReference>
<feature type="region of interest" description="Disordered" evidence="12">
    <location>
        <begin position="591"/>
        <end position="641"/>
    </location>
</feature>
<keyword evidence="3 11" id="KW-0853">WD repeat</keyword>
<dbReference type="InterPro" id="IPR015943">
    <property type="entry name" value="WD40/YVTN_repeat-like_dom_sf"/>
</dbReference>
<keyword evidence="14" id="KW-1185">Reference proteome</keyword>
<reference evidence="13" key="1">
    <citation type="journal article" date="2023" name="Science">
        <title>Genome structures resolve the early diversification of teleost fishes.</title>
        <authorList>
            <person name="Parey E."/>
            <person name="Louis A."/>
            <person name="Montfort J."/>
            <person name="Bouchez O."/>
            <person name="Roques C."/>
            <person name="Iampietro C."/>
            <person name="Lluch J."/>
            <person name="Castinel A."/>
            <person name="Donnadieu C."/>
            <person name="Desvignes T."/>
            <person name="Floi Bucao C."/>
            <person name="Jouanno E."/>
            <person name="Wen M."/>
            <person name="Mejri S."/>
            <person name="Dirks R."/>
            <person name="Jansen H."/>
            <person name="Henkel C."/>
            <person name="Chen W.J."/>
            <person name="Zahm M."/>
            <person name="Cabau C."/>
            <person name="Klopp C."/>
            <person name="Thompson A.W."/>
            <person name="Robinson-Rechavi M."/>
            <person name="Braasch I."/>
            <person name="Lecointre G."/>
            <person name="Bobe J."/>
            <person name="Postlethwait J.H."/>
            <person name="Berthelot C."/>
            <person name="Roest Crollius H."/>
            <person name="Guiguen Y."/>
        </authorList>
    </citation>
    <scope>NUCLEOTIDE SEQUENCE</scope>
    <source>
        <strain evidence="13">WJC10195</strain>
    </source>
</reference>
<comment type="function">
    <text evidence="9">Together with methyltransferase FTSJ1, methylates the 2'-O-ribose of nucleotides at position 34 of the tRNA anticodon loop of substrate tRNAs. Required for the correct positioning of the substrate tRNA for methylation. Required to suppress amino acid starvation-induced autophagy. Enhances the STK11/LKB1-induced cell growth suppression activity.</text>
</comment>
<name>A0A9Q1FYK5_SYNKA</name>
<evidence type="ECO:0000256" key="7">
    <source>
        <dbReference type="ARBA" id="ARBA00040154"/>
    </source>
</evidence>
<comment type="caution">
    <text evidence="13">The sequence shown here is derived from an EMBL/GenBank/DDBJ whole genome shotgun (WGS) entry which is preliminary data.</text>
</comment>
<comment type="subcellular location">
    <subcellularLocation>
        <location evidence="1">Cytoplasm</location>
    </subcellularLocation>
</comment>
<evidence type="ECO:0000256" key="9">
    <source>
        <dbReference type="ARBA" id="ARBA00045751"/>
    </source>
</evidence>
<gene>
    <name evidence="13" type="ORF">SKAU_G00101910</name>
</gene>
<feature type="compositionally biased region" description="Pro residues" evidence="12">
    <location>
        <begin position="1319"/>
        <end position="1335"/>
    </location>
</feature>
<dbReference type="OrthoDB" id="5594999at2759"/>
<sequence>MADGRRGTVMESVMLVAPVTALEFLGEDYLLAGEGPILSVYSLHIPPVICASLTVLRNQRIHGIRLDPWQQGRGACAALTEEELEASPWQQEQGISAAFSDEEDLESSPWQQSGGVRSAVSAVFGGKAVRVVGFKETGGGAPSLQALGPVHELQDWVCDVRWLRGGAPLLAVALAHNAVLLLEAGKGRSLALRSCQEGCLLYSALLLGQHWDHAVIVGGTVFNQLVIWRPGGGEGRGQPGGEAEQRAPVEKRLLGHSGVIFSLAYQRERGWLASASDDRSVRLWGVGMLGGATGSGDPAPPCLRVLYGHQARVFSVRLSPGRVFSAGEDGACLQWDWDSGRVERTLKGHRAGGVRALALSEGGAGQRRWVATGGADGGIRLWRMWEEEEEGKGVAETHALLDLGFDGRGTPKVVRVVGSGGWRDGGVVVSTDQGEVYLWEGGGWRLVWTGGPEFQSYSVMELLNMGGDGAGLCAVGSLTGAVCVFPLSQPSMQVHLRAGEGKVHSVLWAGPGESQAYLLASGTAGQVHRWHLEVESDGRGLVINTIPLPSLLLPPCAKRWLTAVAFLTRPQGALWFCGDRRGSLLLYRDRREGEGDETEGKGEERDSAATEGDGGGELDGRGGEGDKREEERKGEEGEVGKGGVLQPVWTLFGAHGKQGVTWVCEHQGALYSCGRDGCLRELRVGGADRLEVLRVERACRGMEWVERVLFLDPEEGAEEPEGGRGRGRMAVLGFHSVFFVVWDPVRQERLLSVACGGGHRSWSYCPPSSSRRAGAALVFVKQGAVLATQAPRDPQGVESRGLRPGLHGRGIGCVCRLGWVGHWEILASGGEDTTLSVLALQPLSGEHRVLSVITDHISSIRALATVPRGAAPTDGQTAASLSALLISAGGRAQLQCYRLLIGSGSQLSPPACQVIQVASHRLDEQWERKRNRHKTVKMDPETRYMSLAVLHDGTVGVLLALGCSDGAVRLFSVSEVDGRFRLLWESFYHQRCVLSVAHCCLKDSLGNRRLFVFSGATDGSVALWDMSTLTAWRASSAADFTWTGPGSPCFTVTVHQSGVNSLVVWEGHGEHLEEAEHEEEEQEYGEEEPAWMTVASGGDDGQLSVVDFRLQFHQQQVEGSAVSVQLQSRSTVSLAHAAPLTALQRLGPGLLISTSPDQRPRPTPVGSRPSTKGNALFARGRRSGPGGVAWGRAGRRSLGGRLRSGITAAANQRREYENDKGRKRLRDLETHPEILASPHEPASVTEVTLFEPAMSRNRLPLIGSSGRTAVIKPTQSGLQRLPQAGRRKRAPPALPSTGHSDTMTPWGGLSLSESSFTSIPPPTPALPAPPLPPHAPHSSHKEIIVKSHAPSLTASPLQDPKKVPRGRRRPLPPHRPPHTPRLPPLRPITNLSFSRSFTFSFFELPLHQSPRCRADRMRHVSLLLRQIQY</sequence>
<keyword evidence="2" id="KW-0963">Cytoplasm</keyword>
<evidence type="ECO:0000256" key="3">
    <source>
        <dbReference type="ARBA" id="ARBA00022574"/>
    </source>
</evidence>
<dbReference type="PROSITE" id="PS50294">
    <property type="entry name" value="WD_REPEATS_REGION"/>
    <property type="match status" value="1"/>
</dbReference>
<evidence type="ECO:0000313" key="13">
    <source>
        <dbReference type="EMBL" id="KAJ8370163.1"/>
    </source>
</evidence>
<dbReference type="Gene3D" id="2.130.10.10">
    <property type="entry name" value="YVTN repeat-like/Quinoprotein amine dehydrogenase"/>
    <property type="match status" value="3"/>
</dbReference>
<feature type="compositionally biased region" description="Basic and acidic residues" evidence="12">
    <location>
        <begin position="618"/>
        <end position="639"/>
    </location>
</feature>
<proteinExistence type="inferred from homology"/>
<feature type="region of interest" description="Disordered" evidence="12">
    <location>
        <begin position="1150"/>
        <end position="1195"/>
    </location>
</feature>
<dbReference type="InterPro" id="IPR001680">
    <property type="entry name" value="WD40_rpt"/>
</dbReference>
<feature type="region of interest" description="Disordered" evidence="12">
    <location>
        <begin position="1275"/>
        <end position="1387"/>
    </location>
</feature>
<feature type="compositionally biased region" description="Basic and acidic residues" evidence="12">
    <location>
        <begin position="591"/>
        <end position="608"/>
    </location>
</feature>
<accession>A0A9Q1FYK5</accession>
<comment type="subunit">
    <text evidence="10">Interacts with FTSJ1; the interaction is direct, and required for 2'-O-methylation of position 34 in substrate tRNAs. Interacts with IRS4. Interacts with STK11/LKB1.</text>
</comment>
<keyword evidence="5" id="KW-0677">Repeat</keyword>
<evidence type="ECO:0000256" key="6">
    <source>
        <dbReference type="ARBA" id="ARBA00038255"/>
    </source>
</evidence>
<evidence type="ECO:0000256" key="4">
    <source>
        <dbReference type="ARBA" id="ARBA00022694"/>
    </source>
</evidence>
<feature type="repeat" description="WD" evidence="11">
    <location>
        <begin position="253"/>
        <end position="284"/>
    </location>
</feature>
<feature type="compositionally biased region" description="Basic residues" evidence="12">
    <location>
        <begin position="1363"/>
        <end position="1378"/>
    </location>
</feature>
<comment type="similarity">
    <text evidence="6">Belongs to the WD repeat WDR6 family.</text>
</comment>
<dbReference type="Proteomes" id="UP001152622">
    <property type="component" value="Chromosome 3"/>
</dbReference>
<dbReference type="SUPFAM" id="SSF50978">
    <property type="entry name" value="WD40 repeat-like"/>
    <property type="match status" value="2"/>
</dbReference>